<evidence type="ECO:0000256" key="1">
    <source>
        <dbReference type="SAM" id="MobiDB-lite"/>
    </source>
</evidence>
<protein>
    <submittedName>
        <fullName evidence="2">Uncharacterized protein</fullName>
    </submittedName>
</protein>
<organism evidence="2 3">
    <name type="scientific">Araneus ventricosus</name>
    <name type="common">Orbweaver spider</name>
    <name type="synonym">Epeira ventricosa</name>
    <dbReference type="NCBI Taxonomy" id="182803"/>
    <lineage>
        <taxon>Eukaryota</taxon>
        <taxon>Metazoa</taxon>
        <taxon>Ecdysozoa</taxon>
        <taxon>Arthropoda</taxon>
        <taxon>Chelicerata</taxon>
        <taxon>Arachnida</taxon>
        <taxon>Araneae</taxon>
        <taxon>Araneomorphae</taxon>
        <taxon>Entelegynae</taxon>
        <taxon>Araneoidea</taxon>
        <taxon>Araneidae</taxon>
        <taxon>Araneus</taxon>
    </lineage>
</organism>
<sequence>MLAKTLWKRNTECPPVRVPHLLRLTRPKRTIAGHSKHEPKRTIAGHSKHEPKADYKQQDIRNTSQSACQGGFAWRCCLGIKREKSRPGGPWRVCLSDKGSGEGHLLPLRILLLGYYYSSLGTGPICGFHGRGVVSIFGIVMPDSIRNELAFSLKLQIDQILHSFFSLFCHIM</sequence>
<evidence type="ECO:0000313" key="2">
    <source>
        <dbReference type="EMBL" id="GBO22828.1"/>
    </source>
</evidence>
<dbReference type="AlphaFoldDB" id="A0A4Y2VE86"/>
<accession>A0A4Y2VE86</accession>
<proteinExistence type="predicted"/>
<dbReference type="Proteomes" id="UP000499080">
    <property type="component" value="Unassembled WGS sequence"/>
</dbReference>
<name>A0A4Y2VE86_ARAVE</name>
<evidence type="ECO:0000313" key="3">
    <source>
        <dbReference type="Proteomes" id="UP000499080"/>
    </source>
</evidence>
<feature type="compositionally biased region" description="Basic and acidic residues" evidence="1">
    <location>
        <begin position="47"/>
        <end position="56"/>
    </location>
</feature>
<dbReference type="EMBL" id="BGPR01045907">
    <property type="protein sequence ID" value="GBO22828.1"/>
    <property type="molecule type" value="Genomic_DNA"/>
</dbReference>
<feature type="region of interest" description="Disordered" evidence="1">
    <location>
        <begin position="27"/>
        <end position="56"/>
    </location>
</feature>
<gene>
    <name evidence="2" type="ORF">AVEN_275100_1</name>
</gene>
<keyword evidence="3" id="KW-1185">Reference proteome</keyword>
<comment type="caution">
    <text evidence="2">The sequence shown here is derived from an EMBL/GenBank/DDBJ whole genome shotgun (WGS) entry which is preliminary data.</text>
</comment>
<reference evidence="2 3" key="1">
    <citation type="journal article" date="2019" name="Sci. Rep.">
        <title>Orb-weaving spider Araneus ventricosus genome elucidates the spidroin gene catalogue.</title>
        <authorList>
            <person name="Kono N."/>
            <person name="Nakamura H."/>
            <person name="Ohtoshi R."/>
            <person name="Moran D.A.P."/>
            <person name="Shinohara A."/>
            <person name="Yoshida Y."/>
            <person name="Fujiwara M."/>
            <person name="Mori M."/>
            <person name="Tomita M."/>
            <person name="Arakawa K."/>
        </authorList>
    </citation>
    <scope>NUCLEOTIDE SEQUENCE [LARGE SCALE GENOMIC DNA]</scope>
</reference>